<comment type="caution">
    <text evidence="8">The sequence shown here is derived from an EMBL/GenBank/DDBJ whole genome shotgun (WGS) entry which is preliminary data.</text>
</comment>
<comment type="similarity">
    <text evidence="1 5">Belongs to the bacterial flagellin family.</text>
</comment>
<evidence type="ECO:0000256" key="2">
    <source>
        <dbReference type="ARBA" id="ARBA00022525"/>
    </source>
</evidence>
<keyword evidence="8" id="KW-0969">Cilium</keyword>
<dbReference type="NCBIfam" id="NF006466">
    <property type="entry name" value="PRK08869.1-1"/>
    <property type="match status" value="1"/>
</dbReference>
<keyword evidence="3" id="KW-0175">Coiled coil</keyword>
<dbReference type="AlphaFoldDB" id="A0A0C1YJJ3"/>
<sequence>MTISIRSNVAAMNAQNSLNKASNKTQDSMSHLASGSRINSAKDDAAGLAISNRLAFQASGIDVATKNANDGISILQTAEGGMEESTNVLQRIRDLAIQSANGVNSRDERISLDKEAQALKDEMNRLSDTTRFGGRNLLNGTFGNETFQIGSSQGEAMTISIDSIRSDNQNMGGAVFTAGEGKDSSWVVSPDKADFNYSFTNDDGNKESHTINVKAGDSIEEVATYINGQSQEALKASVNEDGELQIYMDNNKIEKGVSFSGSLAEELDLSGDSAEIQTVADIDITTVGGAQKAIGIVDSAVEYVDSQRAELGAYQNRLAHNISNLNDIQVGVTESKGRIRDTDYAKETTEMTKNQIMSQAGTSILAQARQNPSSALSLLG</sequence>
<dbReference type="Pfam" id="PF00700">
    <property type="entry name" value="Flagellin_C"/>
    <property type="match status" value="1"/>
</dbReference>
<evidence type="ECO:0000313" key="9">
    <source>
        <dbReference type="Proteomes" id="UP000031586"/>
    </source>
</evidence>
<dbReference type="NCBIfam" id="NF006468">
    <property type="entry name" value="PRK08869.1-3"/>
    <property type="match status" value="1"/>
</dbReference>
<evidence type="ECO:0000313" key="8">
    <source>
        <dbReference type="EMBL" id="KIF45440.1"/>
    </source>
</evidence>
<dbReference type="InterPro" id="IPR046358">
    <property type="entry name" value="Flagellin_C"/>
</dbReference>
<evidence type="ECO:0000259" key="6">
    <source>
        <dbReference type="Pfam" id="PF00669"/>
    </source>
</evidence>
<dbReference type="PANTHER" id="PTHR42792:SF2">
    <property type="entry name" value="FLAGELLIN"/>
    <property type="match status" value="1"/>
</dbReference>
<comment type="subcellular location">
    <subcellularLocation>
        <location evidence="5">Secreted</location>
    </subcellularLocation>
    <subcellularLocation>
        <location evidence="5">Bacterial flagellum</location>
    </subcellularLocation>
</comment>
<feature type="domain" description="Flagellin N-terminal" evidence="6">
    <location>
        <begin position="5"/>
        <end position="141"/>
    </location>
</feature>
<accession>A0A0C1YJJ3</accession>
<protein>
    <recommendedName>
        <fullName evidence="5">Flagellin</fullName>
    </recommendedName>
</protein>
<dbReference type="GO" id="GO:0005576">
    <property type="term" value="C:extracellular region"/>
    <property type="evidence" value="ECO:0007669"/>
    <property type="project" value="UniProtKB-SubCell"/>
</dbReference>
<gene>
    <name evidence="8" type="ORF">H735_29655</name>
</gene>
<feature type="domain" description="Flagellin C-terminal" evidence="7">
    <location>
        <begin position="294"/>
        <end position="379"/>
    </location>
</feature>
<dbReference type="InterPro" id="IPR010810">
    <property type="entry name" value="Flagellin_hook_IN_motif"/>
</dbReference>
<reference evidence="8 9" key="1">
    <citation type="submission" date="2014-07" db="EMBL/GenBank/DDBJ databases">
        <title>Unique and conserved regions in Vibrio harveyi and related species in comparison with the shrimp pathogen Vibrio harveyi CAIM 1792.</title>
        <authorList>
            <person name="Espinoza-Valles I."/>
            <person name="Vora G."/>
            <person name="Leekitcharoenphon P."/>
            <person name="Ussery D."/>
            <person name="Hoj L."/>
            <person name="Gomez-Gil B."/>
        </authorList>
    </citation>
    <scope>NUCLEOTIDE SEQUENCE [LARGE SCALE GENOMIC DNA]</scope>
    <source>
        <strain evidence="9">CAIM 1854 / LMG 25443</strain>
    </source>
</reference>
<evidence type="ECO:0000256" key="5">
    <source>
        <dbReference type="RuleBase" id="RU362073"/>
    </source>
</evidence>
<evidence type="ECO:0000256" key="4">
    <source>
        <dbReference type="ARBA" id="ARBA00023143"/>
    </source>
</evidence>
<dbReference type="Proteomes" id="UP000031586">
    <property type="component" value="Unassembled WGS sequence"/>
</dbReference>
<dbReference type="PATRIC" id="fig|1229493.5.peg.6008"/>
<dbReference type="PANTHER" id="PTHR42792">
    <property type="entry name" value="FLAGELLIN"/>
    <property type="match status" value="1"/>
</dbReference>
<dbReference type="RefSeq" id="WP_020198183.1">
    <property type="nucleotide sequence ID" value="NZ_BAOH01000289.1"/>
</dbReference>
<evidence type="ECO:0000256" key="1">
    <source>
        <dbReference type="ARBA" id="ARBA00005709"/>
    </source>
</evidence>
<dbReference type="PRINTS" id="PR00207">
    <property type="entry name" value="FLAGELLIN"/>
</dbReference>
<name>A0A0C1YJJ3_9VIBR</name>
<keyword evidence="8" id="KW-0282">Flagellum</keyword>
<dbReference type="Pfam" id="PF07196">
    <property type="entry name" value="Flagellin_IN"/>
    <property type="match status" value="1"/>
</dbReference>
<organism evidence="8 9">
    <name type="scientific">Vibrio owensii CAIM 1854 = LMG 25443</name>
    <dbReference type="NCBI Taxonomy" id="1229493"/>
    <lineage>
        <taxon>Bacteria</taxon>
        <taxon>Pseudomonadati</taxon>
        <taxon>Pseudomonadota</taxon>
        <taxon>Gammaproteobacteria</taxon>
        <taxon>Vibrionales</taxon>
        <taxon>Vibrionaceae</taxon>
        <taxon>Vibrio</taxon>
    </lineage>
</organism>
<dbReference type="InterPro" id="IPR001029">
    <property type="entry name" value="Flagellin_N"/>
</dbReference>
<keyword evidence="2 5" id="KW-0964">Secreted</keyword>
<evidence type="ECO:0000259" key="7">
    <source>
        <dbReference type="Pfam" id="PF00700"/>
    </source>
</evidence>
<dbReference type="InterPro" id="IPR001492">
    <property type="entry name" value="Flagellin"/>
</dbReference>
<dbReference type="Gene3D" id="6.10.10.10">
    <property type="entry name" value="Flagellar export chaperone, C-terminal domain"/>
    <property type="match status" value="1"/>
</dbReference>
<proteinExistence type="inferred from homology"/>
<dbReference type="Gene3D" id="1.20.1330.10">
    <property type="entry name" value="f41 fragment of flagellin, N-terminal domain"/>
    <property type="match status" value="1"/>
</dbReference>
<dbReference type="EMBL" id="JPRD01000083">
    <property type="protein sequence ID" value="KIF45440.1"/>
    <property type="molecule type" value="Genomic_DNA"/>
</dbReference>
<dbReference type="InterPro" id="IPR042187">
    <property type="entry name" value="Flagellin_C_sub2"/>
</dbReference>
<dbReference type="Pfam" id="PF00669">
    <property type="entry name" value="Flagellin_N"/>
    <property type="match status" value="1"/>
</dbReference>
<keyword evidence="4 5" id="KW-0975">Bacterial flagellum</keyword>
<keyword evidence="8" id="KW-0966">Cell projection</keyword>
<evidence type="ECO:0000256" key="3">
    <source>
        <dbReference type="ARBA" id="ARBA00023054"/>
    </source>
</evidence>
<dbReference type="SUPFAM" id="SSF64518">
    <property type="entry name" value="Phase 1 flagellin"/>
    <property type="match status" value="1"/>
</dbReference>
<dbReference type="Gene3D" id="3.30.70.2120">
    <property type="match status" value="1"/>
</dbReference>
<dbReference type="GO" id="GO:0009288">
    <property type="term" value="C:bacterial-type flagellum"/>
    <property type="evidence" value="ECO:0007669"/>
    <property type="project" value="UniProtKB-SubCell"/>
</dbReference>
<comment type="function">
    <text evidence="5">Flagellin is the subunit protein which polymerizes to form the filaments of bacterial flagella.</text>
</comment>
<dbReference type="GO" id="GO:0005198">
    <property type="term" value="F:structural molecule activity"/>
    <property type="evidence" value="ECO:0007669"/>
    <property type="project" value="UniProtKB-UniRule"/>
</dbReference>